<evidence type="ECO:0000256" key="1">
    <source>
        <dbReference type="ARBA" id="ARBA00005166"/>
    </source>
</evidence>
<evidence type="ECO:0000256" key="9">
    <source>
        <dbReference type="ARBA" id="ARBA00022695"/>
    </source>
</evidence>
<comment type="caution">
    <text evidence="16">The sequence shown here is derived from an EMBL/GenBank/DDBJ whole genome shotgun (WGS) entry which is preliminary data.</text>
</comment>
<protein>
    <recommendedName>
        <fullName evidence="7">Bifunctional protein GlmU</fullName>
        <ecNumber evidence="5">2.3.1.157</ecNumber>
        <ecNumber evidence="6">2.7.7.23</ecNumber>
    </recommendedName>
</protein>
<sequence>MIGIVLAAGEGTRMRPLTKTRPKVLLPVADRRLIDFSIEAMKRIGVEHLVVVVEYLAEKVERYVKDRWGDSFELEFVRQGKPLGTAHAVYVAWREIEPDETVVITNGDLVFDSELLERAVREHEGVASMVLVEVEDPSEFGVARLQDGYVVELVEKPKPEEAPSNLANAGVYVAEPEFERFLERVKPSPRGEFEITDALLDAAIDEGVLGISYDGFWSDVGRPWDLLDANAWALRNAMSRPEVEGVIEENVELRGPVWVAEDAILRSGAVVEGPAYIGPGCEIGPNCYIRPATTLVRDVRIGQAVEIKNSIIMEGTNVSHLSYVGDSVIGAKCNLGAGTIIANLRHDERNVKVVVKGELEDTGRRKFGAVLGDGVKTGINTSILPGRKLGPYSATAPSTVVRKNVPEGKMLVQGDQILVDWEGRG</sequence>
<dbReference type="GeneID" id="1476993"/>
<comment type="catalytic activity">
    <reaction evidence="13">
        <text>N-acetyl-alpha-D-glucosamine 1-phosphate + UTP + H(+) = UDP-N-acetyl-alpha-D-glucosamine + diphosphate</text>
        <dbReference type="Rhea" id="RHEA:13509"/>
        <dbReference type="ChEBI" id="CHEBI:15378"/>
        <dbReference type="ChEBI" id="CHEBI:33019"/>
        <dbReference type="ChEBI" id="CHEBI:46398"/>
        <dbReference type="ChEBI" id="CHEBI:57705"/>
        <dbReference type="ChEBI" id="CHEBI:57776"/>
        <dbReference type="EC" id="2.7.7.23"/>
    </reaction>
</comment>
<comment type="similarity">
    <text evidence="4">In the N-terminal section; belongs to the N-acetylglucosamine-1-phosphate uridyltransferase family.</text>
</comment>
<dbReference type="Pfam" id="PF25087">
    <property type="entry name" value="GMPPB_C"/>
    <property type="match status" value="1"/>
</dbReference>
<dbReference type="SUPFAM" id="SSF53448">
    <property type="entry name" value="Nucleotide-diphospho-sugar transferases"/>
    <property type="match status" value="1"/>
</dbReference>
<dbReference type="Proteomes" id="UP000619545">
    <property type="component" value="Unassembled WGS sequence"/>
</dbReference>
<dbReference type="PANTHER" id="PTHR43584:SF8">
    <property type="entry name" value="N-ACETYLMURAMATE ALPHA-1-PHOSPHATE URIDYLYLTRANSFERASE"/>
    <property type="match status" value="1"/>
</dbReference>
<evidence type="ECO:0000256" key="2">
    <source>
        <dbReference type="ARBA" id="ARBA00005208"/>
    </source>
</evidence>
<comment type="pathway">
    <text evidence="2">Nucleotide-sugar biosynthesis; UDP-N-acetyl-alpha-D-glucosamine biosynthesis; UDP-N-acetyl-alpha-D-glucosamine from N-acetyl-alpha-D-glucosamine 1-phosphate: step 1/1.</text>
</comment>
<dbReference type="AlphaFoldDB" id="A0A832T864"/>
<evidence type="ECO:0000256" key="12">
    <source>
        <dbReference type="ARBA" id="ARBA00048247"/>
    </source>
</evidence>
<dbReference type="InterPro" id="IPR056729">
    <property type="entry name" value="GMPPB_C"/>
</dbReference>
<keyword evidence="8 16" id="KW-0808">Transferase</keyword>
<dbReference type="EC" id="2.3.1.157" evidence="5"/>
<dbReference type="CDD" id="cd05636">
    <property type="entry name" value="LbH_G1P_TT_C_like"/>
    <property type="match status" value="1"/>
</dbReference>
<name>A0A832T864_9EURY</name>
<keyword evidence="9" id="KW-0548">Nucleotidyltransferase</keyword>
<dbReference type="InterPro" id="IPR011004">
    <property type="entry name" value="Trimer_LpxA-like_sf"/>
</dbReference>
<accession>A0A832T864</accession>
<keyword evidence="10" id="KW-0511">Multifunctional enzyme</keyword>
<comment type="pathway">
    <text evidence="1">Nucleotide-sugar biosynthesis; UDP-N-acetyl-alpha-D-glucosamine biosynthesis; N-acetyl-alpha-D-glucosamine 1-phosphate from alpha-D-glucosamine 6-phosphate (route II): step 2/2.</text>
</comment>
<evidence type="ECO:0000256" key="7">
    <source>
        <dbReference type="ARBA" id="ARBA00013414"/>
    </source>
</evidence>
<dbReference type="Gene3D" id="3.90.550.10">
    <property type="entry name" value="Spore Coat Polysaccharide Biosynthesis Protein SpsA, Chain A"/>
    <property type="match status" value="1"/>
</dbReference>
<dbReference type="Gene3D" id="2.160.10.10">
    <property type="entry name" value="Hexapeptide repeat proteins"/>
    <property type="match status" value="1"/>
</dbReference>
<gene>
    <name evidence="16" type="ORF">HA336_01440</name>
</gene>
<dbReference type="Pfam" id="PF00483">
    <property type="entry name" value="NTP_transferase"/>
    <property type="match status" value="1"/>
</dbReference>
<evidence type="ECO:0000256" key="10">
    <source>
        <dbReference type="ARBA" id="ARBA00023268"/>
    </source>
</evidence>
<dbReference type="SUPFAM" id="SSF51161">
    <property type="entry name" value="Trimeric LpxA-like enzymes"/>
    <property type="match status" value="1"/>
</dbReference>
<dbReference type="InterPro" id="IPR029044">
    <property type="entry name" value="Nucleotide-diphossugar_trans"/>
</dbReference>
<evidence type="ECO:0000256" key="6">
    <source>
        <dbReference type="ARBA" id="ARBA00012457"/>
    </source>
</evidence>
<dbReference type="PANTHER" id="PTHR43584">
    <property type="entry name" value="NUCLEOTIDYL TRANSFERASE"/>
    <property type="match status" value="1"/>
</dbReference>
<comment type="similarity">
    <text evidence="3">In the C-terminal section; belongs to the transferase hexapeptide repeat family.</text>
</comment>
<feature type="domain" description="Mannose-1-phosphate guanyltransferase C-terminal" evidence="15">
    <location>
        <begin position="272"/>
        <end position="378"/>
    </location>
</feature>
<reference evidence="16" key="1">
    <citation type="journal article" date="2020" name="bioRxiv">
        <title>A rank-normalized archaeal taxonomy based on genome phylogeny resolves widespread incomplete and uneven classifications.</title>
        <authorList>
            <person name="Rinke C."/>
            <person name="Chuvochina M."/>
            <person name="Mussig A.J."/>
            <person name="Chaumeil P.-A."/>
            <person name="Waite D.W."/>
            <person name="Whitman W.B."/>
            <person name="Parks D.H."/>
            <person name="Hugenholtz P."/>
        </authorList>
    </citation>
    <scope>NUCLEOTIDE SEQUENCE</scope>
    <source>
        <strain evidence="16">UBA8853</strain>
    </source>
</reference>
<dbReference type="InterPro" id="IPR005835">
    <property type="entry name" value="NTP_transferase_dom"/>
</dbReference>
<dbReference type="GO" id="GO:0019134">
    <property type="term" value="F:glucosamine-1-phosphate N-acetyltransferase activity"/>
    <property type="evidence" value="ECO:0007669"/>
    <property type="project" value="UniProtKB-EC"/>
</dbReference>
<evidence type="ECO:0000313" key="17">
    <source>
        <dbReference type="Proteomes" id="UP000619545"/>
    </source>
</evidence>
<organism evidence="16 17">
    <name type="scientific">Methanopyrus kandleri</name>
    <dbReference type="NCBI Taxonomy" id="2320"/>
    <lineage>
        <taxon>Archaea</taxon>
        <taxon>Methanobacteriati</taxon>
        <taxon>Methanobacteriota</taxon>
        <taxon>Methanomada group</taxon>
        <taxon>Methanopyri</taxon>
        <taxon>Methanopyrales</taxon>
        <taxon>Methanopyraceae</taxon>
        <taxon>Methanopyrus</taxon>
    </lineage>
</organism>
<evidence type="ECO:0000259" key="15">
    <source>
        <dbReference type="Pfam" id="PF25087"/>
    </source>
</evidence>
<evidence type="ECO:0000256" key="13">
    <source>
        <dbReference type="ARBA" id="ARBA00048493"/>
    </source>
</evidence>
<dbReference type="NCBIfam" id="TIGR03992">
    <property type="entry name" value="Arch_glmU"/>
    <property type="match status" value="1"/>
</dbReference>
<evidence type="ECO:0000256" key="4">
    <source>
        <dbReference type="ARBA" id="ARBA00007947"/>
    </source>
</evidence>
<evidence type="ECO:0000259" key="14">
    <source>
        <dbReference type="Pfam" id="PF00483"/>
    </source>
</evidence>
<evidence type="ECO:0000256" key="5">
    <source>
        <dbReference type="ARBA" id="ARBA00012225"/>
    </source>
</evidence>
<evidence type="ECO:0000256" key="11">
    <source>
        <dbReference type="ARBA" id="ARBA00023315"/>
    </source>
</evidence>
<keyword evidence="11" id="KW-0012">Acyltransferase</keyword>
<dbReference type="InterPro" id="IPR023915">
    <property type="entry name" value="Bifunctiontional_GlmU_arc-type"/>
</dbReference>
<comment type="catalytic activity">
    <reaction evidence="12">
        <text>alpha-D-glucosamine 1-phosphate + acetyl-CoA = N-acetyl-alpha-D-glucosamine 1-phosphate + CoA + H(+)</text>
        <dbReference type="Rhea" id="RHEA:13725"/>
        <dbReference type="ChEBI" id="CHEBI:15378"/>
        <dbReference type="ChEBI" id="CHEBI:57287"/>
        <dbReference type="ChEBI" id="CHEBI:57288"/>
        <dbReference type="ChEBI" id="CHEBI:57776"/>
        <dbReference type="ChEBI" id="CHEBI:58516"/>
        <dbReference type="EC" id="2.3.1.157"/>
    </reaction>
</comment>
<dbReference type="EMBL" id="DUJS01000002">
    <property type="protein sequence ID" value="HII69880.1"/>
    <property type="molecule type" value="Genomic_DNA"/>
</dbReference>
<dbReference type="InterPro" id="IPR050065">
    <property type="entry name" value="GlmU-like"/>
</dbReference>
<proteinExistence type="inferred from homology"/>
<dbReference type="RefSeq" id="WP_011019260.1">
    <property type="nucleotide sequence ID" value="NZ_DUJS01000002.1"/>
</dbReference>
<dbReference type="OMA" id="TAIVEHK"/>
<dbReference type="GO" id="GO:0003977">
    <property type="term" value="F:UDP-N-acetylglucosamine diphosphorylase activity"/>
    <property type="evidence" value="ECO:0007669"/>
    <property type="project" value="UniProtKB-EC"/>
</dbReference>
<evidence type="ECO:0000256" key="8">
    <source>
        <dbReference type="ARBA" id="ARBA00022679"/>
    </source>
</evidence>
<dbReference type="EC" id="2.7.7.23" evidence="6"/>
<evidence type="ECO:0000256" key="3">
    <source>
        <dbReference type="ARBA" id="ARBA00007707"/>
    </source>
</evidence>
<feature type="domain" description="Nucleotidyl transferase" evidence="14">
    <location>
        <begin position="3"/>
        <end position="231"/>
    </location>
</feature>
<evidence type="ECO:0000313" key="16">
    <source>
        <dbReference type="EMBL" id="HII69880.1"/>
    </source>
</evidence>